<feature type="signal peptide" evidence="2">
    <location>
        <begin position="1"/>
        <end position="29"/>
    </location>
</feature>
<dbReference type="Proteomes" id="UP000187266">
    <property type="component" value="Chromosome"/>
</dbReference>
<accession>A0A2M9DBJ4</accession>
<evidence type="ECO:0000256" key="1">
    <source>
        <dbReference type="SAM" id="MobiDB-lite"/>
    </source>
</evidence>
<feature type="chain" id="PRO_5044200718" evidence="2">
    <location>
        <begin position="30"/>
        <end position="272"/>
    </location>
</feature>
<evidence type="ECO:0000313" key="3">
    <source>
        <dbReference type="EMBL" id="APX90694.1"/>
    </source>
</evidence>
<dbReference type="EMBL" id="CP019124">
    <property type="protein sequence ID" value="APX90694.1"/>
    <property type="molecule type" value="Genomic_DNA"/>
</dbReference>
<reference evidence="3 4" key="1">
    <citation type="submission" date="2017-01" db="EMBL/GenBank/DDBJ databases">
        <title>Genomic analysis of Xuhuaishuia manganoxidans DY6-4.</title>
        <authorList>
            <person name="Wang X."/>
        </authorList>
    </citation>
    <scope>NUCLEOTIDE SEQUENCE [LARGE SCALE GENOMIC DNA]</scope>
    <source>
        <strain evidence="3 4">DY6-4</strain>
    </source>
</reference>
<evidence type="ECO:0000313" key="4">
    <source>
        <dbReference type="Proteomes" id="UP000187266"/>
    </source>
</evidence>
<feature type="region of interest" description="Disordered" evidence="1">
    <location>
        <begin position="68"/>
        <end position="140"/>
    </location>
</feature>
<keyword evidence="4" id="KW-1185">Reference proteome</keyword>
<evidence type="ECO:0000256" key="2">
    <source>
        <dbReference type="SAM" id="SignalP"/>
    </source>
</evidence>
<name>A0A1U7DL17_9RHOB</name>
<dbReference type="AlphaFoldDB" id="A0A1U7DL17"/>
<keyword evidence="2" id="KW-0732">Signal</keyword>
<feature type="compositionally biased region" description="Gly residues" evidence="1">
    <location>
        <begin position="91"/>
        <end position="140"/>
    </location>
</feature>
<proteinExistence type="predicted"/>
<feature type="compositionally biased region" description="Gly residues" evidence="1">
    <location>
        <begin position="68"/>
        <end position="78"/>
    </location>
</feature>
<protein>
    <submittedName>
        <fullName evidence="3">Uncharacterized protein</fullName>
    </submittedName>
</protein>
<dbReference type="RefSeq" id="WP_076980711.1">
    <property type="nucleotide sequence ID" value="NZ_CP019124.1"/>
</dbReference>
<accession>A0A1U7DL17</accession>
<sequence length="272" mass="25258">MTTTTTNKNISILASGTLMLGWLAGPVGAQALDAGASVGLGSTAAVSADATIGGSGGTTASADVSIGGSSGGTSGSGGTSTASADISLGGSSAGSGSGGSGSGGSGTGGTVTVGTGGSGGTGGNTGGFGSGSGSGGTGGTGAGGSGNFNFAGGNSGSGGNSGGNSGRGAGNGKATVTKLAPLGAGIVKPVSFPFNLSDLPGKMVFSGDDRLLGQVVEVVESNDRYFLRIKVNNALNVRSRLVRLGLGGFEVEGDMIRLNMSLAAFIRSASNG</sequence>
<gene>
    <name evidence="3" type="ORF">BV394_14020</name>
</gene>
<organism evidence="3 4">
    <name type="scientific">Brevirhabdus pacifica</name>
    <dbReference type="NCBI Taxonomy" id="1267768"/>
    <lineage>
        <taxon>Bacteria</taxon>
        <taxon>Pseudomonadati</taxon>
        <taxon>Pseudomonadota</taxon>
        <taxon>Alphaproteobacteria</taxon>
        <taxon>Rhodobacterales</taxon>
        <taxon>Paracoccaceae</taxon>
        <taxon>Brevirhabdus</taxon>
    </lineage>
</organism>